<dbReference type="GO" id="GO:0004527">
    <property type="term" value="F:exonuclease activity"/>
    <property type="evidence" value="ECO:0007669"/>
    <property type="project" value="UniProtKB-KW"/>
</dbReference>
<evidence type="ECO:0000256" key="1">
    <source>
        <dbReference type="ARBA" id="ARBA00022839"/>
    </source>
</evidence>
<protein>
    <recommendedName>
        <fullName evidence="2">GIY-YIG domain-containing protein</fullName>
    </recommendedName>
</protein>
<gene>
    <name evidence="3" type="ORF">AL705_07655</name>
</gene>
<dbReference type="SUPFAM" id="SSF53098">
    <property type="entry name" value="Ribonuclease H-like"/>
    <property type="match status" value="1"/>
</dbReference>
<dbReference type="InterPro" id="IPR036397">
    <property type="entry name" value="RNaseH_sf"/>
</dbReference>
<dbReference type="SMART" id="SM00465">
    <property type="entry name" value="GIYc"/>
    <property type="match status" value="1"/>
</dbReference>
<sequence>MDGSSTNTTPLCDATFVVIDLETTGMTPGIDAITEIGAVRVTGGVIEKEFATLVNPEQPISPFIEELTGITNQQVRDAPTIDVVFPSLLEFIAGSTLVAHNASFDLSFLRATAQQLDYRWPDNPSLCTVKLARRILDRQEAPSVKLSALAQLFHTQTRPSHRALDDARTTVEVLHGLIERVGTQEVTTLADLSTYRGHHNSAIYAKRSMANTLPHLPGVYIFRDAHNIPLYVGTATDLRRRVMGYFNGSETRRRMSEMVLLADHIDYVECPTPFEAGIRELRLISAHQPPYNRRSRNQEGHWWLIPPRASATHLYSCTRVAPTEISCAVGPFRQRSTAVAVGTLIESDIRQGVAPTEPLTQAEKSASTKIIRELAQGLAAPLIERTQSRLAELATAQHYEQAAFLRDTTAQAVLALSSLHRYQQLYHQEEIIVAEPDGRAGWFFTAIRHGMFAGTLHCLAGEDYRAAVAQLHASAQTILSLPDAPMTSSQEERQLVYRYLGSGHVRLVDVAYPWHENLSSACRYRDWAERATATKK</sequence>
<dbReference type="InterPro" id="IPR000305">
    <property type="entry name" value="GIY-YIG_endonuc"/>
</dbReference>
<proteinExistence type="predicted"/>
<dbReference type="PANTHER" id="PTHR30562:SF1">
    <property type="entry name" value="UVRABC SYSTEM PROTEIN C"/>
    <property type="match status" value="1"/>
</dbReference>
<dbReference type="PATRIC" id="fig|1562462.4.peg.1562"/>
<dbReference type="Gene3D" id="3.40.1440.10">
    <property type="entry name" value="GIY-YIG endonuclease"/>
    <property type="match status" value="1"/>
</dbReference>
<dbReference type="Pfam" id="PF01541">
    <property type="entry name" value="GIY-YIG"/>
    <property type="match status" value="1"/>
</dbReference>
<name>A0A0M4M9K9_9ACTN</name>
<dbReference type="SMART" id="SM00479">
    <property type="entry name" value="EXOIII"/>
    <property type="match status" value="1"/>
</dbReference>
<dbReference type="PROSITE" id="PS50164">
    <property type="entry name" value="GIY_YIG"/>
    <property type="match status" value="1"/>
</dbReference>
<dbReference type="KEGG" id="cbq:AL705_07655"/>
<dbReference type="InterPro" id="IPR013520">
    <property type="entry name" value="Ribonucl_H"/>
</dbReference>
<dbReference type="EMBL" id="CP012390">
    <property type="protein sequence ID" value="ALE19751.1"/>
    <property type="molecule type" value="Genomic_DNA"/>
</dbReference>
<dbReference type="PANTHER" id="PTHR30562">
    <property type="entry name" value="UVRC/OXIDOREDUCTASE"/>
    <property type="match status" value="1"/>
</dbReference>
<evidence type="ECO:0000313" key="3">
    <source>
        <dbReference type="EMBL" id="ALE19751.1"/>
    </source>
</evidence>
<keyword evidence="1" id="KW-0269">Exonuclease</keyword>
<dbReference type="GO" id="GO:0006260">
    <property type="term" value="P:DNA replication"/>
    <property type="evidence" value="ECO:0007669"/>
    <property type="project" value="InterPro"/>
</dbReference>
<dbReference type="InterPro" id="IPR006054">
    <property type="entry name" value="DnaQ"/>
</dbReference>
<dbReference type="InterPro" id="IPR012337">
    <property type="entry name" value="RNaseH-like_sf"/>
</dbReference>
<dbReference type="AlphaFoldDB" id="A0A0M4M9K9"/>
<dbReference type="Gene3D" id="3.30.420.10">
    <property type="entry name" value="Ribonuclease H-like superfamily/Ribonuclease H"/>
    <property type="match status" value="1"/>
</dbReference>
<evidence type="ECO:0000313" key="4">
    <source>
        <dbReference type="Proteomes" id="UP000068137"/>
    </source>
</evidence>
<dbReference type="GO" id="GO:0009380">
    <property type="term" value="C:excinuclease repair complex"/>
    <property type="evidence" value="ECO:0007669"/>
    <property type="project" value="TreeGrafter"/>
</dbReference>
<dbReference type="NCBIfam" id="TIGR00573">
    <property type="entry name" value="dnaq"/>
    <property type="match status" value="1"/>
</dbReference>
<evidence type="ECO:0000259" key="2">
    <source>
        <dbReference type="PROSITE" id="PS50164"/>
    </source>
</evidence>
<dbReference type="InterPro" id="IPR035901">
    <property type="entry name" value="GIY-YIG_endonuc_sf"/>
</dbReference>
<dbReference type="FunFam" id="3.30.420.10:FF:000045">
    <property type="entry name" value="3'-5' exonuclease DinG"/>
    <property type="match status" value="1"/>
</dbReference>
<reference evidence="3 4" key="1">
    <citation type="journal article" date="2015" name="Genome Announc.">
        <title>Complete Genome Sequences for Two Strains of a Novel Fastidious, Partially Acid-Fast, Gram-Positive Corynebacterineae Bacterium, Derived from Human Clinical Samples.</title>
        <authorList>
            <person name="Nicholson A.C."/>
            <person name="Bell M."/>
            <person name="Humrighouse B.W."/>
            <person name="McQuiston J.R."/>
        </authorList>
    </citation>
    <scope>NUCLEOTIDE SEQUENCE [LARGE SCALE GENOMIC DNA]</scope>
    <source>
        <strain evidence="3 4">X1698</strain>
    </source>
</reference>
<dbReference type="InterPro" id="IPR047296">
    <property type="entry name" value="GIY-YIG_UvrC_Cho"/>
</dbReference>
<dbReference type="GO" id="GO:0003887">
    <property type="term" value="F:DNA-directed DNA polymerase activity"/>
    <property type="evidence" value="ECO:0007669"/>
    <property type="project" value="InterPro"/>
</dbReference>
<dbReference type="CDD" id="cd10434">
    <property type="entry name" value="GIY-YIG_UvrC_Cho"/>
    <property type="match status" value="1"/>
</dbReference>
<dbReference type="GO" id="GO:0003677">
    <property type="term" value="F:DNA binding"/>
    <property type="evidence" value="ECO:0007669"/>
    <property type="project" value="InterPro"/>
</dbReference>
<dbReference type="GO" id="GO:0006289">
    <property type="term" value="P:nucleotide-excision repair"/>
    <property type="evidence" value="ECO:0007669"/>
    <property type="project" value="InterPro"/>
</dbReference>
<feature type="domain" description="GIY-YIG" evidence="2">
    <location>
        <begin position="215"/>
        <end position="293"/>
    </location>
</feature>
<organism evidence="3 4">
    <name type="scientific">Lawsonella clevelandensis</name>
    <dbReference type="NCBI Taxonomy" id="1528099"/>
    <lineage>
        <taxon>Bacteria</taxon>
        <taxon>Bacillati</taxon>
        <taxon>Actinomycetota</taxon>
        <taxon>Actinomycetes</taxon>
        <taxon>Mycobacteriales</taxon>
        <taxon>Lawsonellaceae</taxon>
        <taxon>Lawsonella</taxon>
    </lineage>
</organism>
<dbReference type="STRING" id="1528099.AL705_07655"/>
<dbReference type="CDD" id="cd06127">
    <property type="entry name" value="DEDDh"/>
    <property type="match status" value="1"/>
</dbReference>
<keyword evidence="1" id="KW-0378">Hydrolase</keyword>
<dbReference type="Proteomes" id="UP000068137">
    <property type="component" value="Chromosome"/>
</dbReference>
<dbReference type="InterPro" id="IPR050066">
    <property type="entry name" value="UvrABC_protein_C"/>
</dbReference>
<accession>A0A0M4M9K9</accession>
<dbReference type="Pfam" id="PF00929">
    <property type="entry name" value="RNase_T"/>
    <property type="match status" value="1"/>
</dbReference>
<dbReference type="SUPFAM" id="SSF82771">
    <property type="entry name" value="GIY-YIG endonuclease"/>
    <property type="match status" value="1"/>
</dbReference>
<keyword evidence="1" id="KW-0540">Nuclease</keyword>